<dbReference type="AlphaFoldDB" id="A0A3M7Q9X9"/>
<accession>A0A3M7Q9X9</accession>
<sequence length="84" mass="9486">MFSYSLRSFGLNEAIRCIKAISDPSGSSLILLNSLEDIKTDSSILALIPFGQIITREKCEKFFEFNKKSQFGNLYLISSFLLIL</sequence>
<proteinExistence type="predicted"/>
<evidence type="ECO:0000313" key="2">
    <source>
        <dbReference type="Proteomes" id="UP000276133"/>
    </source>
</evidence>
<organism evidence="1 2">
    <name type="scientific">Brachionus plicatilis</name>
    <name type="common">Marine rotifer</name>
    <name type="synonym">Brachionus muelleri</name>
    <dbReference type="NCBI Taxonomy" id="10195"/>
    <lineage>
        <taxon>Eukaryota</taxon>
        <taxon>Metazoa</taxon>
        <taxon>Spiralia</taxon>
        <taxon>Gnathifera</taxon>
        <taxon>Rotifera</taxon>
        <taxon>Eurotatoria</taxon>
        <taxon>Monogononta</taxon>
        <taxon>Pseudotrocha</taxon>
        <taxon>Ploima</taxon>
        <taxon>Brachionidae</taxon>
        <taxon>Brachionus</taxon>
    </lineage>
</organism>
<comment type="caution">
    <text evidence="1">The sequence shown here is derived from an EMBL/GenBank/DDBJ whole genome shotgun (WGS) entry which is preliminary data.</text>
</comment>
<dbReference type="EMBL" id="REGN01006813">
    <property type="protein sequence ID" value="RNA08210.1"/>
    <property type="molecule type" value="Genomic_DNA"/>
</dbReference>
<evidence type="ECO:0000313" key="1">
    <source>
        <dbReference type="EMBL" id="RNA08210.1"/>
    </source>
</evidence>
<protein>
    <submittedName>
        <fullName evidence="1">Uncharacterized protein</fullName>
    </submittedName>
</protein>
<dbReference type="Proteomes" id="UP000276133">
    <property type="component" value="Unassembled WGS sequence"/>
</dbReference>
<name>A0A3M7Q9X9_BRAPC</name>
<keyword evidence="2" id="KW-1185">Reference proteome</keyword>
<gene>
    <name evidence="1" type="ORF">BpHYR1_024335</name>
</gene>
<reference evidence="1 2" key="1">
    <citation type="journal article" date="2018" name="Sci. Rep.">
        <title>Genomic signatures of local adaptation to the degree of environmental predictability in rotifers.</title>
        <authorList>
            <person name="Franch-Gras L."/>
            <person name="Hahn C."/>
            <person name="Garcia-Roger E.M."/>
            <person name="Carmona M.J."/>
            <person name="Serra M."/>
            <person name="Gomez A."/>
        </authorList>
    </citation>
    <scope>NUCLEOTIDE SEQUENCE [LARGE SCALE GENOMIC DNA]</scope>
    <source>
        <strain evidence="1">HYR1</strain>
    </source>
</reference>